<keyword evidence="8" id="KW-1185">Reference proteome</keyword>
<dbReference type="Gene3D" id="1.10.1040.50">
    <property type="match status" value="1"/>
</dbReference>
<dbReference type="SUPFAM" id="SSF51735">
    <property type="entry name" value="NAD(P)-binding Rossmann-fold domains"/>
    <property type="match status" value="1"/>
</dbReference>
<keyword evidence="1" id="KW-0560">Oxidoreductase</keyword>
<dbReference type="PANTHER" id="PTHR23309">
    <property type="entry name" value="3-HYDROXYACYL-COA DEHYROGENASE"/>
    <property type="match status" value="1"/>
</dbReference>
<evidence type="ECO:0000259" key="5">
    <source>
        <dbReference type="Pfam" id="PF00725"/>
    </source>
</evidence>
<dbReference type="Pfam" id="PF02737">
    <property type="entry name" value="3HCDH_N"/>
    <property type="match status" value="1"/>
</dbReference>
<protein>
    <recommendedName>
        <fullName evidence="9">3-hydroxyacyl-CoA dehydrogenase</fullName>
    </recommendedName>
</protein>
<dbReference type="Pfam" id="PF00725">
    <property type="entry name" value="3HCDH"/>
    <property type="match status" value="2"/>
</dbReference>
<evidence type="ECO:0000256" key="2">
    <source>
        <dbReference type="ARBA" id="ARBA00023235"/>
    </source>
</evidence>
<dbReference type="Proteomes" id="UP001057498">
    <property type="component" value="Chromosome"/>
</dbReference>
<evidence type="ECO:0000313" key="7">
    <source>
        <dbReference type="EMBL" id="BDI06484.1"/>
    </source>
</evidence>
<feature type="domain" description="3-hydroxyacyl-CoA dehydrogenase C-terminal" evidence="5">
    <location>
        <begin position="228"/>
        <end position="321"/>
    </location>
</feature>
<gene>
    <name evidence="7" type="ORF">CATMQ487_34540</name>
</gene>
<keyword evidence="3" id="KW-0456">Lyase</keyword>
<evidence type="ECO:0000256" key="3">
    <source>
        <dbReference type="ARBA" id="ARBA00023239"/>
    </source>
</evidence>
<evidence type="ECO:0000259" key="6">
    <source>
        <dbReference type="Pfam" id="PF02737"/>
    </source>
</evidence>
<feature type="domain" description="3-hydroxyacyl-CoA dehydrogenase C-terminal" evidence="5">
    <location>
        <begin position="357"/>
        <end position="442"/>
    </location>
</feature>
<dbReference type="Gene3D" id="3.40.50.720">
    <property type="entry name" value="NAD(P)-binding Rossmann-like Domain"/>
    <property type="match status" value="1"/>
</dbReference>
<dbReference type="PANTHER" id="PTHR23309:SF51">
    <property type="entry name" value="3-HYDROXYACYL-COA DEHYDROGENASE-RELATED"/>
    <property type="match status" value="1"/>
</dbReference>
<dbReference type="SUPFAM" id="SSF48179">
    <property type="entry name" value="6-phosphogluconate dehydrogenase C-terminal domain-like"/>
    <property type="match status" value="2"/>
</dbReference>
<accession>A0ABN6PQY6</accession>
<dbReference type="InterPro" id="IPR006176">
    <property type="entry name" value="3-OHacyl-CoA_DH_NAD-bd"/>
</dbReference>
<feature type="domain" description="3-hydroxyacyl-CoA dehydrogenase NAD binding" evidence="6">
    <location>
        <begin position="41"/>
        <end position="223"/>
    </location>
</feature>
<dbReference type="InterPro" id="IPR036291">
    <property type="entry name" value="NAD(P)-bd_dom_sf"/>
</dbReference>
<dbReference type="InterPro" id="IPR008927">
    <property type="entry name" value="6-PGluconate_DH-like_C_sf"/>
</dbReference>
<sequence length="455" mass="49474">MSAFDLTDADRAAAAEHVRFAEREAAKTGLPADTPLRPVRQVAVIGAGTMGGGIAMAFANAGLPVVLIDADATGLERGLKRVMANYDTSVKRGKLSPEAVVERMARIRGTTNLADAGGPEGADLFIEAVFEDMALKQRLFRELDAIAKPGAILATNTSGLDIAEIAAVTSRPQDVVGAHFFSPANVMRLLEVVRIDTPVATAPEVIATLMALGQRIGKVAVLARIWPGFIGNALFRQYNREAHFLVEDGALPHEVDAALTKFGYAMGIFAVHDMAGNDVGYPTRKAQMATRPTDRRWNDLILKLVEKGRLGQKSGQGWYRYEDGDRRPQRDPELEAWIVAESARMGITRRPIGEEEILERCLYGMVNEGARLLEHGVALRPSDIDIVYLTGYGFPAAQGGPMAMADRIGLPKVLAAIRRLHAEHSFWWQPAPLLERLVAEGRSFADLQGSRHPEA</sequence>
<evidence type="ECO:0000256" key="1">
    <source>
        <dbReference type="ARBA" id="ARBA00023002"/>
    </source>
</evidence>
<dbReference type="EMBL" id="AP025730">
    <property type="protein sequence ID" value="BDI06484.1"/>
    <property type="molecule type" value="Genomic_DNA"/>
</dbReference>
<evidence type="ECO:0008006" key="9">
    <source>
        <dbReference type="Google" id="ProtNLM"/>
    </source>
</evidence>
<keyword evidence="4" id="KW-0511">Multifunctional enzyme</keyword>
<organism evidence="7 8">
    <name type="scientific">Sphaerotilus microaerophilus</name>
    <dbReference type="NCBI Taxonomy" id="2914710"/>
    <lineage>
        <taxon>Bacteria</taxon>
        <taxon>Pseudomonadati</taxon>
        <taxon>Pseudomonadota</taxon>
        <taxon>Betaproteobacteria</taxon>
        <taxon>Burkholderiales</taxon>
        <taxon>Sphaerotilaceae</taxon>
        <taxon>Sphaerotilus</taxon>
    </lineage>
</organism>
<reference evidence="7" key="1">
    <citation type="submission" date="2022-04" db="EMBL/GenBank/DDBJ databases">
        <title>Whole genome sequence of Sphaerotilus sp. FB-5.</title>
        <authorList>
            <person name="Takeda M."/>
            <person name="Narihara S."/>
            <person name="Akimoto M."/>
            <person name="Akimoto R."/>
            <person name="Nishiyashiki S."/>
            <person name="Murakami T."/>
        </authorList>
    </citation>
    <scope>NUCLEOTIDE SEQUENCE</scope>
    <source>
        <strain evidence="7">FB-5</strain>
    </source>
</reference>
<dbReference type="RefSeq" id="WP_251969752.1">
    <property type="nucleotide sequence ID" value="NZ_AP025730.1"/>
</dbReference>
<dbReference type="InterPro" id="IPR006108">
    <property type="entry name" value="3HC_DH_C"/>
</dbReference>
<evidence type="ECO:0000313" key="8">
    <source>
        <dbReference type="Proteomes" id="UP001057498"/>
    </source>
</evidence>
<proteinExistence type="predicted"/>
<keyword evidence="2" id="KW-0413">Isomerase</keyword>
<evidence type="ECO:0000256" key="4">
    <source>
        <dbReference type="ARBA" id="ARBA00023268"/>
    </source>
</evidence>
<name>A0ABN6PQY6_9BURK</name>